<dbReference type="EMBL" id="BARS01019875">
    <property type="protein sequence ID" value="GAF95734.1"/>
    <property type="molecule type" value="Genomic_DNA"/>
</dbReference>
<feature type="non-terminal residue" evidence="1">
    <location>
        <position position="156"/>
    </location>
</feature>
<dbReference type="SUPFAM" id="SSF102114">
    <property type="entry name" value="Radical SAM enzymes"/>
    <property type="match status" value="1"/>
</dbReference>
<dbReference type="Gene3D" id="3.20.20.70">
    <property type="entry name" value="Aldolase class I"/>
    <property type="match status" value="1"/>
</dbReference>
<evidence type="ECO:0008006" key="2">
    <source>
        <dbReference type="Google" id="ProtNLM"/>
    </source>
</evidence>
<comment type="caution">
    <text evidence="1">The sequence shown here is derived from an EMBL/GenBank/DDBJ whole genome shotgun (WGS) entry which is preliminary data.</text>
</comment>
<reference evidence="1" key="1">
    <citation type="journal article" date="2014" name="Front. Microbiol.">
        <title>High frequency of phylogenetically diverse reductive dehalogenase-homologous genes in deep subseafloor sedimentary metagenomes.</title>
        <authorList>
            <person name="Kawai M."/>
            <person name="Futagami T."/>
            <person name="Toyoda A."/>
            <person name="Takaki Y."/>
            <person name="Nishi S."/>
            <person name="Hori S."/>
            <person name="Arai W."/>
            <person name="Tsubouchi T."/>
            <person name="Morono Y."/>
            <person name="Uchiyama I."/>
            <person name="Ito T."/>
            <person name="Fujiyama A."/>
            <person name="Inagaki F."/>
            <person name="Takami H."/>
        </authorList>
    </citation>
    <scope>NUCLEOTIDE SEQUENCE</scope>
    <source>
        <strain evidence="1">Expedition CK06-06</strain>
    </source>
</reference>
<accession>X0TR70</accession>
<organism evidence="1">
    <name type="scientific">marine sediment metagenome</name>
    <dbReference type="NCBI Taxonomy" id="412755"/>
    <lineage>
        <taxon>unclassified sequences</taxon>
        <taxon>metagenomes</taxon>
        <taxon>ecological metagenomes</taxon>
    </lineage>
</organism>
<evidence type="ECO:0000313" key="1">
    <source>
        <dbReference type="EMBL" id="GAF95734.1"/>
    </source>
</evidence>
<proteinExistence type="predicted"/>
<dbReference type="InterPro" id="IPR013785">
    <property type="entry name" value="Aldolase_TIM"/>
</dbReference>
<dbReference type="AlphaFoldDB" id="X0TR70"/>
<sequence length="156" mass="18201">MTFEQAERFCEYFGHLTPNKVRITGGEPLMHPLFKEIIAMLIDTFTFSAMQITTNGLFLDESMFDNQIQFVVTPYLENEDIRMKFKDKITILPRPHGYFDRNHDPNLSEEAARKRHQKCLYKQIRIIGDNIYDCCHAQTMERQGKCPAVHAKVGVD</sequence>
<name>X0TR70_9ZZZZ</name>
<dbReference type="InterPro" id="IPR058240">
    <property type="entry name" value="rSAM_sf"/>
</dbReference>
<protein>
    <recommendedName>
        <fullName evidence="2">Radical SAM core domain-containing protein</fullName>
    </recommendedName>
</protein>
<gene>
    <name evidence="1" type="ORF">S01H1_32133</name>
</gene>